<accession>A0AAQ3SX46</accession>
<dbReference type="Proteomes" id="UP001341281">
    <property type="component" value="Chromosome 03"/>
</dbReference>
<dbReference type="AlphaFoldDB" id="A0AAQ3SX46"/>
<dbReference type="Gene3D" id="3.30.70.330">
    <property type="match status" value="1"/>
</dbReference>
<evidence type="ECO:0000313" key="5">
    <source>
        <dbReference type="EMBL" id="WVZ62520.1"/>
    </source>
</evidence>
<dbReference type="InterPro" id="IPR000504">
    <property type="entry name" value="RRM_dom"/>
</dbReference>
<gene>
    <name evidence="5" type="ORF">U9M48_012259</name>
</gene>
<feature type="domain" description="RRM" evidence="4">
    <location>
        <begin position="54"/>
        <end position="114"/>
    </location>
</feature>
<dbReference type="PANTHER" id="PTHR19965:SF26">
    <property type="entry name" value="OS07G0237100 PROTEIN"/>
    <property type="match status" value="1"/>
</dbReference>
<protein>
    <recommendedName>
        <fullName evidence="4">RRM domain-containing protein</fullName>
    </recommendedName>
</protein>
<feature type="compositionally biased region" description="Polar residues" evidence="3">
    <location>
        <begin position="21"/>
        <end position="30"/>
    </location>
</feature>
<evidence type="ECO:0000313" key="6">
    <source>
        <dbReference type="Proteomes" id="UP001341281"/>
    </source>
</evidence>
<dbReference type="SUPFAM" id="SSF54928">
    <property type="entry name" value="RNA-binding domain, RBD"/>
    <property type="match status" value="1"/>
</dbReference>
<proteinExistence type="predicted"/>
<dbReference type="InterPro" id="IPR035979">
    <property type="entry name" value="RBD_domain_sf"/>
</dbReference>
<dbReference type="Pfam" id="PF00076">
    <property type="entry name" value="RRM_1"/>
    <property type="match status" value="1"/>
</dbReference>
<dbReference type="PROSITE" id="PS50102">
    <property type="entry name" value="RRM"/>
    <property type="match status" value="1"/>
</dbReference>
<dbReference type="PANTHER" id="PTHR19965">
    <property type="entry name" value="RNA AND EXPORT FACTOR BINDING PROTEIN"/>
    <property type="match status" value="1"/>
</dbReference>
<dbReference type="EMBL" id="CP144747">
    <property type="protein sequence ID" value="WVZ62520.1"/>
    <property type="molecule type" value="Genomic_DNA"/>
</dbReference>
<dbReference type="InterPro" id="IPR012677">
    <property type="entry name" value="Nucleotide-bd_a/b_plait_sf"/>
</dbReference>
<evidence type="ECO:0000256" key="3">
    <source>
        <dbReference type="SAM" id="MobiDB-lite"/>
    </source>
</evidence>
<evidence type="ECO:0000256" key="1">
    <source>
        <dbReference type="ARBA" id="ARBA00022884"/>
    </source>
</evidence>
<evidence type="ECO:0000256" key="2">
    <source>
        <dbReference type="PROSITE-ProRule" id="PRU00176"/>
    </source>
</evidence>
<keyword evidence="1 2" id="KW-0694">RNA-binding</keyword>
<reference evidence="5 6" key="1">
    <citation type="submission" date="2024-02" db="EMBL/GenBank/DDBJ databases">
        <title>High-quality chromosome-scale genome assembly of Pensacola bahiagrass (Paspalum notatum Flugge var. saurae).</title>
        <authorList>
            <person name="Vega J.M."/>
            <person name="Podio M."/>
            <person name="Orjuela J."/>
            <person name="Siena L.A."/>
            <person name="Pessino S.C."/>
            <person name="Combes M.C."/>
            <person name="Mariac C."/>
            <person name="Albertini E."/>
            <person name="Pupilli F."/>
            <person name="Ortiz J.P.A."/>
            <person name="Leblanc O."/>
        </authorList>
    </citation>
    <scope>NUCLEOTIDE SEQUENCE [LARGE SCALE GENOMIC DNA]</scope>
    <source>
        <strain evidence="5">R1</strain>
        <tissue evidence="5">Leaf</tissue>
    </source>
</reference>
<dbReference type="GO" id="GO:0003729">
    <property type="term" value="F:mRNA binding"/>
    <property type="evidence" value="ECO:0007669"/>
    <property type="project" value="TreeGrafter"/>
</dbReference>
<keyword evidence="6" id="KW-1185">Reference proteome</keyword>
<organism evidence="5 6">
    <name type="scientific">Paspalum notatum var. saurae</name>
    <dbReference type="NCBI Taxonomy" id="547442"/>
    <lineage>
        <taxon>Eukaryota</taxon>
        <taxon>Viridiplantae</taxon>
        <taxon>Streptophyta</taxon>
        <taxon>Embryophyta</taxon>
        <taxon>Tracheophyta</taxon>
        <taxon>Spermatophyta</taxon>
        <taxon>Magnoliopsida</taxon>
        <taxon>Liliopsida</taxon>
        <taxon>Poales</taxon>
        <taxon>Poaceae</taxon>
        <taxon>PACMAD clade</taxon>
        <taxon>Panicoideae</taxon>
        <taxon>Andropogonodae</taxon>
        <taxon>Paspaleae</taxon>
        <taxon>Paspalinae</taxon>
        <taxon>Paspalum</taxon>
    </lineage>
</organism>
<feature type="region of interest" description="Disordered" evidence="3">
    <location>
        <begin position="1"/>
        <end position="54"/>
    </location>
</feature>
<dbReference type="GO" id="GO:0006406">
    <property type="term" value="P:mRNA export from nucleus"/>
    <property type="evidence" value="ECO:0007669"/>
    <property type="project" value="TreeGrafter"/>
</dbReference>
<sequence length="247" mass="27077">MASGLDMSLDDLIKQSKSRSKANSTASSVGSGPGPARRAPPPARAAPYPPPAPKELFSEVGELKRYSMNYEKDGKSKGTAEVVFARKVDALDAIKRYNGVLLDGKPMNIELIGNNAEPPPMPPLIHNRPLQSYNDIQISSKIWFANTNCLLEKVVLDDILGVLWTCASYVVSDDMDLGSLDQQRSELCRKLKEVVREEHLKAMVVVEAIFKVAAAVEKGKAEGRTGIAHPFQLQILTMNSTNTMQQR</sequence>
<dbReference type="GO" id="GO:0005634">
    <property type="term" value="C:nucleus"/>
    <property type="evidence" value="ECO:0007669"/>
    <property type="project" value="TreeGrafter"/>
</dbReference>
<evidence type="ECO:0000259" key="4">
    <source>
        <dbReference type="PROSITE" id="PS50102"/>
    </source>
</evidence>
<name>A0AAQ3SX46_PASNO</name>
<dbReference type="InterPro" id="IPR051229">
    <property type="entry name" value="ALYREF_mRNA_export"/>
</dbReference>
<feature type="compositionally biased region" description="Pro residues" evidence="3">
    <location>
        <begin position="38"/>
        <end position="53"/>
    </location>
</feature>